<evidence type="ECO:0008006" key="4">
    <source>
        <dbReference type="Google" id="ProtNLM"/>
    </source>
</evidence>
<feature type="compositionally biased region" description="Basic and acidic residues" evidence="1">
    <location>
        <begin position="97"/>
        <end position="106"/>
    </location>
</feature>
<feature type="region of interest" description="Disordered" evidence="1">
    <location>
        <begin position="76"/>
        <end position="109"/>
    </location>
</feature>
<gene>
    <name evidence="2" type="ORF">ACFFH7_13570</name>
</gene>
<organism evidence="2 3">
    <name type="scientific">Kutzneria chonburiensis</name>
    <dbReference type="NCBI Taxonomy" id="1483604"/>
    <lineage>
        <taxon>Bacteria</taxon>
        <taxon>Bacillati</taxon>
        <taxon>Actinomycetota</taxon>
        <taxon>Actinomycetes</taxon>
        <taxon>Pseudonocardiales</taxon>
        <taxon>Pseudonocardiaceae</taxon>
        <taxon>Kutzneria</taxon>
    </lineage>
</organism>
<name>A0ABV6MRP0_9PSEU</name>
<dbReference type="EMBL" id="JBHLUD010000004">
    <property type="protein sequence ID" value="MFC0542521.1"/>
    <property type="molecule type" value="Genomic_DNA"/>
</dbReference>
<protein>
    <recommendedName>
        <fullName evidence="4">Serine protease</fullName>
    </recommendedName>
</protein>
<proteinExistence type="predicted"/>
<evidence type="ECO:0000256" key="1">
    <source>
        <dbReference type="SAM" id="MobiDB-lite"/>
    </source>
</evidence>
<reference evidence="2 3" key="1">
    <citation type="submission" date="2024-09" db="EMBL/GenBank/DDBJ databases">
        <authorList>
            <person name="Sun Q."/>
            <person name="Mori K."/>
        </authorList>
    </citation>
    <scope>NUCLEOTIDE SEQUENCE [LARGE SCALE GENOMIC DNA]</scope>
    <source>
        <strain evidence="2 3">TBRC 1432</strain>
    </source>
</reference>
<sequence>MLSHADHVTAKERVADDLLARPGVRYVGLGGRERAGRPVPESVIKVFVERKRPAAQLPAGQLIPAEVDGIPTDVVDLSEEPADDGPATPPRWPGGRLRAESDKDETTPELVQGTERVKVLMGGIMVSSDAAQSGTSSANGTIGCFFRDTTDPSIVYLVSNHHVLGQRVGTDNADITTKIRHPHGPDDILCSCCSNRIGRFYYGARNGVVDAALARLDPGTKWTADNIGIGPITGVHEFTVQQLTTVPAFDVWKWGIRTRGTGGMVRAINVQGKAFGGKGDTITYKNLILVKANPPEPGITDYCFSQEGDSGASIVDSAGKAVGLVVSGIVDTDTDEVKQIPRDPGEDPPILNRWTLAIPMKDILDYFTTVQHLPVALATATEFGQINVVPEAPKHPALAMVAPELAPALSAAAAPADAASVKRWLPGVTPPDTATLSRLREDLANGAAGRRLLDLWSAHGTELTGLVDGNRRVAVAWHRTGGAGLFQLLIRMANNPELVVPATLNGVPVAECVDRVIAGFTRFASPELQAALAEVRKVLPDPAGLSYLQLLAALTKPTTADDIVAIIDRERAGLLARDGVLYVGVGHKEVDDLVTDQLAIKVYVRHKATADGLAADQLIPAEFDGVPTDVVDTAGGPRPAAAQLPPGVLDPGKLDTNADEAKILIGGYRIGMFDAQTTKQQWGTATATERFGTLGCILVDSATHSTPYGLTNEHVANGEKTFKPIPGKSEAGQPTGETYSIFCSDSIGFYGVGTEQPAPFERDEAVIRIVKRPWAPEIRGLGKVTGKHTLEPEDYSDTVPYNVRKFGARTGLTGGTATLVPGHAVGDRLMIVKPRPNPKAAPGQTTYFLVKGDSGAVLVNDLGTTRPDGLPVLEVIGLLYQFDDNGNGYALHIDDVLSRLKKDGIDLDVATVDNARGSAVTAEPALESERFRTDLAASPAGRAVTALWQDHQDELTSLVRSNRRVLLLWRRGGGAALAQLLSRLPRDPAATVPTLIGDRPVDVVLDELRAGVAPYASPALRTALDKAHAAVPSLAGKTYAEILDALGRG</sequence>
<comment type="caution">
    <text evidence="2">The sequence shown here is derived from an EMBL/GenBank/DDBJ whole genome shotgun (WGS) entry which is preliminary data.</text>
</comment>
<accession>A0ABV6MRP0</accession>
<keyword evidence="3" id="KW-1185">Reference proteome</keyword>
<evidence type="ECO:0000313" key="3">
    <source>
        <dbReference type="Proteomes" id="UP001589810"/>
    </source>
</evidence>
<dbReference type="InterPro" id="IPR009003">
    <property type="entry name" value="Peptidase_S1_PA"/>
</dbReference>
<dbReference type="SUPFAM" id="SSF50494">
    <property type="entry name" value="Trypsin-like serine proteases"/>
    <property type="match status" value="1"/>
</dbReference>
<dbReference type="RefSeq" id="WP_273940940.1">
    <property type="nucleotide sequence ID" value="NZ_CP097263.1"/>
</dbReference>
<dbReference type="Proteomes" id="UP001589810">
    <property type="component" value="Unassembled WGS sequence"/>
</dbReference>
<evidence type="ECO:0000313" key="2">
    <source>
        <dbReference type="EMBL" id="MFC0542521.1"/>
    </source>
</evidence>